<accession>A0A9J2PAJ0</accession>
<dbReference type="Proteomes" id="UP000036681">
    <property type="component" value="Unplaced"/>
</dbReference>
<dbReference type="WBParaSite" id="ALUE_0000690701-mRNA-1">
    <property type="protein sequence ID" value="ALUE_0000690701-mRNA-1"/>
    <property type="gene ID" value="ALUE_0000690701"/>
</dbReference>
<reference evidence="3" key="1">
    <citation type="submission" date="2023-03" db="UniProtKB">
        <authorList>
            <consortium name="WormBaseParasite"/>
        </authorList>
    </citation>
    <scope>IDENTIFICATION</scope>
</reference>
<dbReference type="GO" id="GO:0046872">
    <property type="term" value="F:metal ion binding"/>
    <property type="evidence" value="ECO:0007669"/>
    <property type="project" value="UniProtKB-KW"/>
</dbReference>
<dbReference type="GO" id="GO:0016042">
    <property type="term" value="P:lipid catabolic process"/>
    <property type="evidence" value="ECO:0007669"/>
    <property type="project" value="UniProtKB-KW"/>
</dbReference>
<evidence type="ECO:0000256" key="1">
    <source>
        <dbReference type="SAM" id="SignalP"/>
    </source>
</evidence>
<dbReference type="PANTHER" id="PTHR10151:SF111">
    <property type="entry name" value="CHOLINE-SPECIFIC GLYCEROPHOSPHODIESTER PHOSPHODIESTERASE"/>
    <property type="match status" value="1"/>
</dbReference>
<proteinExistence type="predicted"/>
<dbReference type="PANTHER" id="PTHR10151">
    <property type="entry name" value="ECTONUCLEOTIDE PYROPHOSPHATASE/PHOSPHODIESTERASE"/>
    <property type="match status" value="1"/>
</dbReference>
<protein>
    <submittedName>
        <fullName evidence="3">Ectonucleotide pyrophosphatase/phosphodiesterase family member 6</fullName>
    </submittedName>
</protein>
<dbReference type="Gene3D" id="3.40.720.10">
    <property type="entry name" value="Alkaline Phosphatase, subunit A"/>
    <property type="match status" value="1"/>
</dbReference>
<evidence type="ECO:0000313" key="3">
    <source>
        <dbReference type="WBParaSite" id="ALUE_0000690701-mRNA-1"/>
    </source>
</evidence>
<feature type="chain" id="PRO_5039909728" evidence="1">
    <location>
        <begin position="21"/>
        <end position="494"/>
    </location>
</feature>
<dbReference type="InterPro" id="IPR017850">
    <property type="entry name" value="Alkaline_phosphatase_core_sf"/>
</dbReference>
<dbReference type="GO" id="GO:0098552">
    <property type="term" value="C:side of membrane"/>
    <property type="evidence" value="ECO:0007669"/>
    <property type="project" value="UniProtKB-KW"/>
</dbReference>
<dbReference type="Pfam" id="PF01663">
    <property type="entry name" value="Phosphodiest"/>
    <property type="match status" value="2"/>
</dbReference>
<keyword evidence="1" id="KW-0732">Signal</keyword>
<dbReference type="InterPro" id="IPR002591">
    <property type="entry name" value="Phosphodiest/P_Trfase"/>
</dbReference>
<name>A0A9J2PAJ0_ASCLU</name>
<sequence>MGKLSTLFTLVLLYCSATLQKVPYGQNLIVLLIDGLGSSQLNQSNFELLGFRHLRESGAHAEYVKPTYPTQSYPNWMSLFSGQNMRKQLQKKNAVLSTAAIDARTESLYAENHGFTADYMWDVKTGTGFHKGEQPNDTAHFWWSDRPAPLWYTAGKARVDVHCYWIAGCHVPYVDLIVQVPLSRKYNASFSEQTESLPTHFPEIVERITKYQAYKQQLYLIRYGGVESTLRLFGSQSHEGRQAISRADLYLHDLQQKLEERGLFESTNLVVISDHGLHPVDSEEQFYIEECLADFSKITKIVNSHSMMMVFTSPDELDEVFFELKVCDQWAPMGDYDDGDNPLVSVYRTSELPEKFHWKRSRFMPGIVIMTRPGATVLTRELPSIPVSDEHARDIRQTGGWDNDIPEMRGIFIARGPAFKRNQQSPPINMVDVYQVLLNILGIEPPHRHNGSWSNVEDLLSSGWESRTSPESISSSSSVTQAFFCLILLCFLYP</sequence>
<dbReference type="AlphaFoldDB" id="A0A9J2PAJ0"/>
<organism evidence="2 3">
    <name type="scientific">Ascaris lumbricoides</name>
    <name type="common">Giant roundworm</name>
    <dbReference type="NCBI Taxonomy" id="6252"/>
    <lineage>
        <taxon>Eukaryota</taxon>
        <taxon>Metazoa</taxon>
        <taxon>Ecdysozoa</taxon>
        <taxon>Nematoda</taxon>
        <taxon>Chromadorea</taxon>
        <taxon>Rhabditida</taxon>
        <taxon>Spirurina</taxon>
        <taxon>Ascaridomorpha</taxon>
        <taxon>Ascaridoidea</taxon>
        <taxon>Ascarididae</taxon>
        <taxon>Ascaris</taxon>
    </lineage>
</organism>
<evidence type="ECO:0000313" key="2">
    <source>
        <dbReference type="Proteomes" id="UP000036681"/>
    </source>
</evidence>
<keyword evidence="2" id="KW-1185">Reference proteome</keyword>
<dbReference type="GO" id="GO:0005886">
    <property type="term" value="C:plasma membrane"/>
    <property type="evidence" value="ECO:0007669"/>
    <property type="project" value="UniProtKB-SubCell"/>
</dbReference>
<feature type="signal peptide" evidence="1">
    <location>
        <begin position="1"/>
        <end position="20"/>
    </location>
</feature>
<dbReference type="SUPFAM" id="SSF53649">
    <property type="entry name" value="Alkaline phosphatase-like"/>
    <property type="match status" value="1"/>
</dbReference>
<dbReference type="CDD" id="cd16018">
    <property type="entry name" value="Enpp"/>
    <property type="match status" value="1"/>
</dbReference>
<dbReference type="GO" id="GO:0047390">
    <property type="term" value="F:glycerophosphocholine cholinephosphodiesterase activity"/>
    <property type="evidence" value="ECO:0007669"/>
    <property type="project" value="UniProtKB-EC"/>
</dbReference>